<gene>
    <name evidence="6" type="ORF">HRI96_09100</name>
</gene>
<organism evidence="6 7">
    <name type="scientific">Treponema parvum</name>
    <dbReference type="NCBI Taxonomy" id="138851"/>
    <lineage>
        <taxon>Bacteria</taxon>
        <taxon>Pseudomonadati</taxon>
        <taxon>Spirochaetota</taxon>
        <taxon>Spirochaetia</taxon>
        <taxon>Spirochaetales</taxon>
        <taxon>Treponemataceae</taxon>
        <taxon>Treponema</taxon>
    </lineage>
</organism>
<comment type="similarity">
    <text evidence="2">Belongs to the KHG/KDPG aldolase family.</text>
</comment>
<dbReference type="PANTHER" id="PTHR30246">
    <property type="entry name" value="2-KETO-3-DEOXY-6-PHOSPHOGLUCONATE ALDOLASE"/>
    <property type="match status" value="1"/>
</dbReference>
<dbReference type="RefSeq" id="WP_210117054.1">
    <property type="nucleotide sequence ID" value="NZ_CP054257.1"/>
</dbReference>
<evidence type="ECO:0000256" key="5">
    <source>
        <dbReference type="ARBA" id="ARBA00023277"/>
    </source>
</evidence>
<evidence type="ECO:0000256" key="2">
    <source>
        <dbReference type="ARBA" id="ARBA00006906"/>
    </source>
</evidence>
<dbReference type="Gene3D" id="3.20.20.70">
    <property type="entry name" value="Aldolase class I"/>
    <property type="match status" value="1"/>
</dbReference>
<evidence type="ECO:0000313" key="6">
    <source>
        <dbReference type="EMBL" id="QTQ12340.1"/>
    </source>
</evidence>
<dbReference type="Pfam" id="PF01081">
    <property type="entry name" value="Aldolase"/>
    <property type="match status" value="1"/>
</dbReference>
<sequence length="210" mass="22188">MDVLSFIKQKKIVSIARRISPDRIVEAAKAVNSGGIFCLEITFDQSSDSCIADTAKSIREVKKALGDKMCVGAGTVVSVEQARAAAEAGADFILAPDTNPAVISEAKKLGLVCVPGAMTPTEIQNAWNLGADIVKVFPAGYLGLDYIKAVRAPISNVPIMAVGGVNEKNIKDFLGAGYCSCGIGSNIMKESLINEGKFEELSLLAKKFVF</sequence>
<comment type="subunit">
    <text evidence="3">Homotrimer.</text>
</comment>
<proteinExistence type="inferred from homology"/>
<dbReference type="Proteomes" id="UP000671995">
    <property type="component" value="Chromosome"/>
</dbReference>
<comment type="pathway">
    <text evidence="1">Carbohydrate acid metabolism.</text>
</comment>
<dbReference type="SUPFAM" id="SSF51569">
    <property type="entry name" value="Aldolase"/>
    <property type="match status" value="1"/>
</dbReference>
<keyword evidence="4" id="KW-0456">Lyase</keyword>
<keyword evidence="5" id="KW-0119">Carbohydrate metabolism</keyword>
<dbReference type="NCBIfam" id="TIGR01182">
    <property type="entry name" value="eda"/>
    <property type="match status" value="1"/>
</dbReference>
<dbReference type="CDD" id="cd00452">
    <property type="entry name" value="KDPG_aldolase"/>
    <property type="match status" value="1"/>
</dbReference>
<name>A0A975F136_9SPIR</name>
<dbReference type="InterPro" id="IPR000887">
    <property type="entry name" value="Aldlse_KDPG_KHG"/>
</dbReference>
<accession>A0A975F136</accession>
<dbReference type="InterPro" id="IPR013785">
    <property type="entry name" value="Aldolase_TIM"/>
</dbReference>
<dbReference type="GO" id="GO:0016829">
    <property type="term" value="F:lyase activity"/>
    <property type="evidence" value="ECO:0007669"/>
    <property type="project" value="UniProtKB-KW"/>
</dbReference>
<protein>
    <submittedName>
        <fullName evidence="6">Bifunctional 4-hydroxy-2-oxoglutarate aldolase/2-dehydro-3-deoxy-phosphogluconate aldolase</fullName>
    </submittedName>
</protein>
<dbReference type="AlphaFoldDB" id="A0A975F136"/>
<evidence type="ECO:0000313" key="7">
    <source>
        <dbReference type="Proteomes" id="UP000671995"/>
    </source>
</evidence>
<evidence type="ECO:0000256" key="3">
    <source>
        <dbReference type="ARBA" id="ARBA00011233"/>
    </source>
</evidence>
<evidence type="ECO:0000256" key="1">
    <source>
        <dbReference type="ARBA" id="ARBA00004761"/>
    </source>
</evidence>
<dbReference type="EMBL" id="CP054257">
    <property type="protein sequence ID" value="QTQ12340.1"/>
    <property type="molecule type" value="Genomic_DNA"/>
</dbReference>
<reference evidence="6" key="1">
    <citation type="submission" date="2020-05" db="EMBL/GenBank/DDBJ databases">
        <authorList>
            <person name="Zeng H."/>
            <person name="Chan Y.K."/>
            <person name="Watt R.M."/>
        </authorList>
    </citation>
    <scope>NUCLEOTIDE SEQUENCE</scope>
    <source>
        <strain evidence="6">ATCC 700773</strain>
    </source>
</reference>
<dbReference type="PANTHER" id="PTHR30246:SF1">
    <property type="entry name" value="2-DEHYDRO-3-DEOXY-6-PHOSPHOGALACTONATE ALDOLASE-RELATED"/>
    <property type="match status" value="1"/>
</dbReference>
<evidence type="ECO:0000256" key="4">
    <source>
        <dbReference type="ARBA" id="ARBA00023239"/>
    </source>
</evidence>
<reference evidence="6" key="2">
    <citation type="journal article" date="2021" name="Microbiol. Resour. Announc.">
        <title>Complete Genome Sequences of Three Human Oral Treponema parvum Isolates.</title>
        <authorList>
            <person name="Zeng H."/>
            <person name="Watt R.M."/>
        </authorList>
    </citation>
    <scope>NUCLEOTIDE SEQUENCE</scope>
    <source>
        <strain evidence="6">ATCC 700773</strain>
    </source>
</reference>